<feature type="compositionally biased region" description="Low complexity" evidence="1">
    <location>
        <begin position="720"/>
        <end position="732"/>
    </location>
</feature>
<protein>
    <submittedName>
        <fullName evidence="2">Uncharacterized protein</fullName>
    </submittedName>
</protein>
<comment type="caution">
    <text evidence="2">The sequence shown here is derived from an EMBL/GenBank/DDBJ whole genome shotgun (WGS) entry which is preliminary data.</text>
</comment>
<dbReference type="OrthoDB" id="6958134at2"/>
<feature type="region of interest" description="Disordered" evidence="1">
    <location>
        <begin position="699"/>
        <end position="766"/>
    </location>
</feature>
<name>A0A267APL0_PSEFR</name>
<dbReference type="AlphaFoldDB" id="A0A267APL0"/>
<feature type="compositionally biased region" description="Basic and acidic residues" evidence="1">
    <location>
        <begin position="733"/>
        <end position="744"/>
    </location>
</feature>
<evidence type="ECO:0000313" key="2">
    <source>
        <dbReference type="EMBL" id="PAA14331.1"/>
    </source>
</evidence>
<accession>A0A267APL0</accession>
<reference evidence="2 3" key="1">
    <citation type="submission" date="2017-08" db="EMBL/GenBank/DDBJ databases">
        <title>Genomic and metabolic characterisation of spoilage-associated Pseudomonas species.</title>
        <authorList>
            <person name="Stanborough T."/>
            <person name="Fegan N."/>
            <person name="Powell S.M."/>
            <person name="Singh T."/>
            <person name="Tamplin M.L."/>
            <person name="Chandry P.S."/>
        </authorList>
    </citation>
    <scope>NUCLEOTIDE SEQUENCE [LARGE SCALE GENOMIC DNA]</scope>
    <source>
        <strain evidence="2 3">F1801</strain>
    </source>
</reference>
<evidence type="ECO:0000313" key="3">
    <source>
        <dbReference type="Proteomes" id="UP000215861"/>
    </source>
</evidence>
<dbReference type="Proteomes" id="UP000215861">
    <property type="component" value="Unassembled WGS sequence"/>
</dbReference>
<evidence type="ECO:0000256" key="1">
    <source>
        <dbReference type="SAM" id="MobiDB-lite"/>
    </source>
</evidence>
<feature type="region of interest" description="Disordered" evidence="1">
    <location>
        <begin position="1"/>
        <end position="35"/>
    </location>
</feature>
<dbReference type="RefSeq" id="WP_095035905.1">
    <property type="nucleotide sequence ID" value="NZ_NQKQ01000004.1"/>
</dbReference>
<dbReference type="EMBL" id="NQKQ01000004">
    <property type="protein sequence ID" value="PAA14331.1"/>
    <property type="molecule type" value="Genomic_DNA"/>
</dbReference>
<proteinExistence type="predicted"/>
<gene>
    <name evidence="2" type="ORF">CJU81_06065</name>
</gene>
<feature type="compositionally biased region" description="Polar residues" evidence="1">
    <location>
        <begin position="8"/>
        <end position="17"/>
    </location>
</feature>
<organism evidence="2 3">
    <name type="scientific">Pseudomonas fragi</name>
    <dbReference type="NCBI Taxonomy" id="296"/>
    <lineage>
        <taxon>Bacteria</taxon>
        <taxon>Pseudomonadati</taxon>
        <taxon>Pseudomonadota</taxon>
        <taxon>Gammaproteobacteria</taxon>
        <taxon>Pseudomonadales</taxon>
        <taxon>Pseudomonadaceae</taxon>
        <taxon>Pseudomonas</taxon>
    </lineage>
</organism>
<sequence>MIIDIQNEESTQPTTASDAKPAKTSKGSPEIRGKKNLKGNSIYLVSPKFDLSKNDGVDLHAGREFAESNIPMDMIHPSTVEKTMVGKREMTKYRKEYATAKADFYYDHAADGRNNSTRSKGKQMDAFRFIISCKPEELSHCQTDKEKGKFLCSLARATLQKMSGSSEINFYYDFVPHLKDGNPHVHIMMSSYTIDGQYYEFYRGKQDHGLIKLFDDVKYELEAKHPTLLRMEHEKREKNRLQIVIDKDTNAVTGEHAEIFNKLNAILNAHAGANYSHPKIQQELADAGFEFRYTKAKSKSKFKDIQIFHKDAGDSFRSYANLPFEAKRVIENFETYQHFAKGLKIRTDVSAVVSKATALVNMYPTKNVSELNTVLYKELGVMLVPSFKKDKDTGRKYVGSWSFYLVKENVKFPVLKAGVTEPKLLTATQEEAVALHEQCEDMTHTATQAQQAKGKDRYAKKDWIEPIPFRFQPNESTQDFIARMLASRAYKQSLTSQIALGNSLISTYNNRKMIESNGVDSLQVFQANRSSAKAAIQWYVAQGFISIEFKGTQNPAIQKLMYIESVLHGIEIDNFKPSAELKAEAQALLDAERDKVNASNKTKIHDFIKSNGLGPVKPSETMNLRSNRKLDVDVDQRPKLHSFLYGIHMGLTQSHFKHIDKLTLTNDEKKKVIEHFAITERLNAAQMADVLKRAGISLDAEEPPEATQKSQQIDPRLAGPQPVVVNPNYVPVPDKDSPRTEQTKAEPTQPVSQPILGLDQIDKTKP</sequence>